<accession>A0AAE1KZ23</accession>
<name>A0AAE1KZ23_PETCI</name>
<gene>
    <name evidence="2" type="ORF">Pcinc_006918</name>
</gene>
<keyword evidence="1" id="KW-1133">Transmembrane helix</keyword>
<sequence length="92" mass="9681">MAGSFVMRAVTLGLCGGGYGLAASIYNLVMVDQLGLAMINPMLSITSLVMGLLYLVLGPITGYLENGQVLCGCGSFDEVDTHTLPYLVTNFN</sequence>
<comment type="caution">
    <text evidence="2">The sequence shown here is derived from an EMBL/GenBank/DDBJ whole genome shotgun (WGS) entry which is preliminary data.</text>
</comment>
<evidence type="ECO:0000256" key="1">
    <source>
        <dbReference type="SAM" id="Phobius"/>
    </source>
</evidence>
<keyword evidence="1" id="KW-0472">Membrane</keyword>
<evidence type="ECO:0000313" key="3">
    <source>
        <dbReference type="Proteomes" id="UP001286313"/>
    </source>
</evidence>
<keyword evidence="1" id="KW-0812">Transmembrane</keyword>
<dbReference type="AlphaFoldDB" id="A0AAE1KZ23"/>
<protein>
    <submittedName>
        <fullName evidence="2">Uncharacterized protein</fullName>
    </submittedName>
</protein>
<organism evidence="2 3">
    <name type="scientific">Petrolisthes cinctipes</name>
    <name type="common">Flat porcelain crab</name>
    <dbReference type="NCBI Taxonomy" id="88211"/>
    <lineage>
        <taxon>Eukaryota</taxon>
        <taxon>Metazoa</taxon>
        <taxon>Ecdysozoa</taxon>
        <taxon>Arthropoda</taxon>
        <taxon>Crustacea</taxon>
        <taxon>Multicrustacea</taxon>
        <taxon>Malacostraca</taxon>
        <taxon>Eumalacostraca</taxon>
        <taxon>Eucarida</taxon>
        <taxon>Decapoda</taxon>
        <taxon>Pleocyemata</taxon>
        <taxon>Anomura</taxon>
        <taxon>Galatheoidea</taxon>
        <taxon>Porcellanidae</taxon>
        <taxon>Petrolisthes</taxon>
    </lineage>
</organism>
<reference evidence="2" key="1">
    <citation type="submission" date="2023-10" db="EMBL/GenBank/DDBJ databases">
        <title>Genome assemblies of two species of porcelain crab, Petrolisthes cinctipes and Petrolisthes manimaculis (Anomura: Porcellanidae).</title>
        <authorList>
            <person name="Angst P."/>
        </authorList>
    </citation>
    <scope>NUCLEOTIDE SEQUENCE</scope>
    <source>
        <strain evidence="2">PB745_01</strain>
        <tissue evidence="2">Gill</tissue>
    </source>
</reference>
<evidence type="ECO:0000313" key="2">
    <source>
        <dbReference type="EMBL" id="KAK3889042.1"/>
    </source>
</evidence>
<dbReference type="EMBL" id="JAWQEG010000506">
    <property type="protein sequence ID" value="KAK3889042.1"/>
    <property type="molecule type" value="Genomic_DNA"/>
</dbReference>
<proteinExistence type="predicted"/>
<feature type="transmembrane region" description="Helical" evidence="1">
    <location>
        <begin position="38"/>
        <end position="57"/>
    </location>
</feature>
<keyword evidence="3" id="KW-1185">Reference proteome</keyword>
<dbReference type="Proteomes" id="UP001286313">
    <property type="component" value="Unassembled WGS sequence"/>
</dbReference>